<dbReference type="Gene3D" id="1.10.260.40">
    <property type="entry name" value="lambda repressor-like DNA-binding domains"/>
    <property type="match status" value="1"/>
</dbReference>
<gene>
    <name evidence="2" type="ordered locus">Gura_0259</name>
</gene>
<dbReference type="STRING" id="351605.Gura_0259"/>
<organism evidence="2 3">
    <name type="scientific">Geotalea uraniireducens (strain Rf4)</name>
    <name type="common">Geobacter uraniireducens</name>
    <dbReference type="NCBI Taxonomy" id="351605"/>
    <lineage>
        <taxon>Bacteria</taxon>
        <taxon>Pseudomonadati</taxon>
        <taxon>Thermodesulfobacteriota</taxon>
        <taxon>Desulfuromonadia</taxon>
        <taxon>Geobacterales</taxon>
        <taxon>Geobacteraceae</taxon>
        <taxon>Geotalea</taxon>
    </lineage>
</organism>
<evidence type="ECO:0000313" key="2">
    <source>
        <dbReference type="EMBL" id="ABQ24475.1"/>
    </source>
</evidence>
<dbReference type="GO" id="GO:0003677">
    <property type="term" value="F:DNA binding"/>
    <property type="evidence" value="ECO:0007669"/>
    <property type="project" value="InterPro"/>
</dbReference>
<name>A5GD72_GEOUR</name>
<evidence type="ECO:0000313" key="3">
    <source>
        <dbReference type="Proteomes" id="UP000006695"/>
    </source>
</evidence>
<dbReference type="Pfam" id="PF01381">
    <property type="entry name" value="HTH_3"/>
    <property type="match status" value="1"/>
</dbReference>
<dbReference type="HOGENOM" id="CLU_166576_0_0_7"/>
<accession>A5GD72</accession>
<dbReference type="RefSeq" id="WP_011937202.1">
    <property type="nucleotide sequence ID" value="NC_009483.1"/>
</dbReference>
<dbReference type="KEGG" id="gur:Gura_0259"/>
<dbReference type="PROSITE" id="PS50943">
    <property type="entry name" value="HTH_CROC1"/>
    <property type="match status" value="1"/>
</dbReference>
<reference evidence="2 3" key="1">
    <citation type="submission" date="2007-05" db="EMBL/GenBank/DDBJ databases">
        <title>Complete sequence of Geobacter uraniireducens Rf4.</title>
        <authorList>
            <consortium name="US DOE Joint Genome Institute"/>
            <person name="Copeland A."/>
            <person name="Lucas S."/>
            <person name="Lapidus A."/>
            <person name="Barry K."/>
            <person name="Detter J.C."/>
            <person name="Glavina del Rio T."/>
            <person name="Hammon N."/>
            <person name="Israni S."/>
            <person name="Dalin E."/>
            <person name="Tice H."/>
            <person name="Pitluck S."/>
            <person name="Chertkov O."/>
            <person name="Brettin T."/>
            <person name="Bruce D."/>
            <person name="Han C."/>
            <person name="Schmutz J."/>
            <person name="Larimer F."/>
            <person name="Land M."/>
            <person name="Hauser L."/>
            <person name="Kyrpides N."/>
            <person name="Mikhailova N."/>
            <person name="Shelobolina E."/>
            <person name="Aklujkar M."/>
            <person name="Lovley D."/>
            <person name="Richardson P."/>
        </authorList>
    </citation>
    <scope>NUCLEOTIDE SEQUENCE [LARGE SCALE GENOMIC DNA]</scope>
    <source>
        <strain evidence="3">ATCC BAA-1134 / JCM 13001 / Rf4</strain>
    </source>
</reference>
<protein>
    <submittedName>
        <fullName evidence="2">Transcriptional regulator</fullName>
    </submittedName>
</protein>
<sequence length="102" mass="11633">MPRRATKKRTPEEIRREKEALYADIDAGLLTIGQATRRMRKIVGLTQTEYAEKILKIYPRVLMEIERDRGNPTLETLEKIARPFGLKVGFVAKKSHLPGAGE</sequence>
<proteinExistence type="predicted"/>
<evidence type="ECO:0000259" key="1">
    <source>
        <dbReference type="PROSITE" id="PS50943"/>
    </source>
</evidence>
<feature type="domain" description="HTH cro/C1-type" evidence="1">
    <location>
        <begin position="37"/>
        <end position="91"/>
    </location>
</feature>
<dbReference type="InterPro" id="IPR001387">
    <property type="entry name" value="Cro/C1-type_HTH"/>
</dbReference>
<dbReference type="OrthoDB" id="9792093at2"/>
<dbReference type="AlphaFoldDB" id="A5GD72"/>
<keyword evidence="3" id="KW-1185">Reference proteome</keyword>
<dbReference type="Proteomes" id="UP000006695">
    <property type="component" value="Chromosome"/>
</dbReference>
<dbReference type="CDD" id="cd00093">
    <property type="entry name" value="HTH_XRE"/>
    <property type="match status" value="1"/>
</dbReference>
<dbReference type="InterPro" id="IPR010982">
    <property type="entry name" value="Lambda_DNA-bd_dom_sf"/>
</dbReference>
<dbReference type="SUPFAM" id="SSF47413">
    <property type="entry name" value="lambda repressor-like DNA-binding domains"/>
    <property type="match status" value="1"/>
</dbReference>
<dbReference type="EMBL" id="CP000698">
    <property type="protein sequence ID" value="ABQ24475.1"/>
    <property type="molecule type" value="Genomic_DNA"/>
</dbReference>